<keyword evidence="2" id="KW-0238">DNA-binding</keyword>
<evidence type="ECO:0000313" key="7">
    <source>
        <dbReference type="Proteomes" id="UP000019113"/>
    </source>
</evidence>
<evidence type="ECO:0000256" key="4">
    <source>
        <dbReference type="ARBA" id="ARBA00023163"/>
    </source>
</evidence>
<keyword evidence="4" id="KW-0804">Transcription</keyword>
<dbReference type="RefSeq" id="WP_021818505.1">
    <property type="nucleotide sequence ID" value="NZ_AVBC01000020.1"/>
</dbReference>
<evidence type="ECO:0000256" key="2">
    <source>
        <dbReference type="ARBA" id="ARBA00023125"/>
    </source>
</evidence>
<comment type="caution">
    <text evidence="6">The sequence shown here is derived from an EMBL/GenBank/DDBJ whole genome shotgun (WGS) entry which is preliminary data.</text>
</comment>
<keyword evidence="1" id="KW-0805">Transcription regulation</keyword>
<dbReference type="InterPro" id="IPR050204">
    <property type="entry name" value="AraC_XylS_family_regulators"/>
</dbReference>
<dbReference type="InterPro" id="IPR018062">
    <property type="entry name" value="HTH_AraC-typ_CS"/>
</dbReference>
<dbReference type="OrthoDB" id="9809338at2"/>
<dbReference type="Proteomes" id="UP000019113">
    <property type="component" value="Unassembled WGS sequence"/>
</dbReference>
<dbReference type="PROSITE" id="PS00041">
    <property type="entry name" value="HTH_ARAC_FAMILY_1"/>
    <property type="match status" value="1"/>
</dbReference>
<feature type="domain" description="HTH araC/xylS-type" evidence="5">
    <location>
        <begin position="178"/>
        <end position="275"/>
    </location>
</feature>
<protein>
    <recommendedName>
        <fullName evidence="5">HTH araC/xylS-type domain-containing protein</fullName>
    </recommendedName>
</protein>
<dbReference type="Pfam" id="PF12833">
    <property type="entry name" value="HTH_18"/>
    <property type="match status" value="1"/>
</dbReference>
<dbReference type="Pfam" id="PF02311">
    <property type="entry name" value="AraC_binding"/>
    <property type="match status" value="1"/>
</dbReference>
<dbReference type="PATRIC" id="fig|1178482.3.peg.1550"/>
<dbReference type="Gene3D" id="2.60.120.10">
    <property type="entry name" value="Jelly Rolls"/>
    <property type="match status" value="1"/>
</dbReference>
<dbReference type="SUPFAM" id="SSF51215">
    <property type="entry name" value="Regulatory protein AraC"/>
    <property type="match status" value="1"/>
</dbReference>
<dbReference type="InterPro" id="IPR037923">
    <property type="entry name" value="HTH-like"/>
</dbReference>
<dbReference type="InterPro" id="IPR018060">
    <property type="entry name" value="HTH_AraC"/>
</dbReference>
<name>W1N8R1_9GAMM</name>
<dbReference type="AlphaFoldDB" id="W1N8R1"/>
<dbReference type="GO" id="GO:0043565">
    <property type="term" value="F:sequence-specific DNA binding"/>
    <property type="evidence" value="ECO:0007669"/>
    <property type="project" value="InterPro"/>
</dbReference>
<dbReference type="EMBL" id="AVBC01000020">
    <property type="protein sequence ID" value="ERL51869.1"/>
    <property type="molecule type" value="Genomic_DNA"/>
</dbReference>
<dbReference type="STRING" id="1178482.AR456_15145"/>
<proteinExistence type="predicted"/>
<accession>W1N8R1</accession>
<evidence type="ECO:0000313" key="6">
    <source>
        <dbReference type="EMBL" id="ERL51869.1"/>
    </source>
</evidence>
<dbReference type="KEGG" id="hhu:AR456_15145"/>
<keyword evidence="7" id="KW-1185">Reference proteome</keyword>
<dbReference type="SUPFAM" id="SSF46689">
    <property type="entry name" value="Homeodomain-like"/>
    <property type="match status" value="2"/>
</dbReference>
<reference evidence="6 7" key="1">
    <citation type="submission" date="2013-08" db="EMBL/GenBank/DDBJ databases">
        <title>draft genome of Halomonas huanghegensis, strain BJGMM-B45T.</title>
        <authorList>
            <person name="Miao C."/>
            <person name="Wan Y."/>
            <person name="Jin W."/>
        </authorList>
    </citation>
    <scope>NUCLEOTIDE SEQUENCE [LARGE SCALE GENOMIC DNA]</scope>
    <source>
        <strain evidence="6 7">BJGMM-B45</strain>
    </source>
</reference>
<dbReference type="Gene3D" id="1.10.10.60">
    <property type="entry name" value="Homeodomain-like"/>
    <property type="match status" value="1"/>
</dbReference>
<evidence type="ECO:0000259" key="5">
    <source>
        <dbReference type="PROSITE" id="PS01124"/>
    </source>
</evidence>
<dbReference type="GO" id="GO:0003700">
    <property type="term" value="F:DNA-binding transcription factor activity"/>
    <property type="evidence" value="ECO:0007669"/>
    <property type="project" value="InterPro"/>
</dbReference>
<dbReference type="PANTHER" id="PTHR46796">
    <property type="entry name" value="HTH-TYPE TRANSCRIPTIONAL ACTIVATOR RHAS-RELATED"/>
    <property type="match status" value="1"/>
</dbReference>
<dbReference type="InterPro" id="IPR014710">
    <property type="entry name" value="RmlC-like_jellyroll"/>
</dbReference>
<sequence length="279" mass="31140">MAHSQPHHPASRFLRDPRLPWLEIRRVRAGNAFSHGMHSHDCHSFGAILSGHSEYRNGTHSTDVGRGDTVIINVEDRHACNSRSDAAWSYDMIYLDSHWLAERCSAATGAANIDIPMFSAGTSADPRLHSALVKLADALDSPSVTRLECESHAETLCGLLHDSLHPLPLPDVPPERLERVMEFMASEWQRDLSLQELCHVADCGPTSLIAAFRHHYGLTPHAALVDLRVRQARQRLRRGLAIADVAQDCGFADQAHLQRTFKRLLATTPAHYQGRRLRP</sequence>
<dbReference type="InterPro" id="IPR009057">
    <property type="entry name" value="Homeodomain-like_sf"/>
</dbReference>
<gene>
    <name evidence="6" type="ORF">BJB45_11935</name>
</gene>
<evidence type="ECO:0000256" key="3">
    <source>
        <dbReference type="ARBA" id="ARBA00023159"/>
    </source>
</evidence>
<dbReference type="InterPro" id="IPR003313">
    <property type="entry name" value="AraC-bd"/>
</dbReference>
<dbReference type="PROSITE" id="PS01124">
    <property type="entry name" value="HTH_ARAC_FAMILY_2"/>
    <property type="match status" value="1"/>
</dbReference>
<dbReference type="eggNOG" id="COG2207">
    <property type="taxonomic scope" value="Bacteria"/>
</dbReference>
<evidence type="ECO:0000256" key="1">
    <source>
        <dbReference type="ARBA" id="ARBA00023015"/>
    </source>
</evidence>
<keyword evidence="3" id="KW-0010">Activator</keyword>
<dbReference type="PANTHER" id="PTHR46796:SF2">
    <property type="entry name" value="TRANSCRIPTIONAL REGULATORY PROTEIN"/>
    <property type="match status" value="1"/>
</dbReference>
<dbReference type="SMART" id="SM00342">
    <property type="entry name" value="HTH_ARAC"/>
    <property type="match status" value="1"/>
</dbReference>
<organism evidence="6 7">
    <name type="scientific">Halomonas huangheensis</name>
    <dbReference type="NCBI Taxonomy" id="1178482"/>
    <lineage>
        <taxon>Bacteria</taxon>
        <taxon>Pseudomonadati</taxon>
        <taxon>Pseudomonadota</taxon>
        <taxon>Gammaproteobacteria</taxon>
        <taxon>Oceanospirillales</taxon>
        <taxon>Halomonadaceae</taxon>
        <taxon>Halomonas</taxon>
    </lineage>
</organism>